<dbReference type="InterPro" id="IPR050789">
    <property type="entry name" value="Diverse_Enzym_Activities"/>
</dbReference>
<dbReference type="OrthoDB" id="9801061at2"/>
<dbReference type="Proteomes" id="UP000239709">
    <property type="component" value="Chromosome"/>
</dbReference>
<accession>A0A2S0MJC3</accession>
<proteinExistence type="predicted"/>
<protein>
    <submittedName>
        <fullName evidence="2">Serine hydrolase</fullName>
    </submittedName>
</protein>
<dbReference type="SUPFAM" id="SSF56601">
    <property type="entry name" value="beta-lactamase/transpeptidase-like"/>
    <property type="match status" value="1"/>
</dbReference>
<organism evidence="2 3">
    <name type="scientific">Ottowia oryzae</name>
    <dbReference type="NCBI Taxonomy" id="2109914"/>
    <lineage>
        <taxon>Bacteria</taxon>
        <taxon>Pseudomonadati</taxon>
        <taxon>Pseudomonadota</taxon>
        <taxon>Betaproteobacteria</taxon>
        <taxon>Burkholderiales</taxon>
        <taxon>Comamonadaceae</taxon>
        <taxon>Ottowia</taxon>
    </lineage>
</organism>
<evidence type="ECO:0000313" key="3">
    <source>
        <dbReference type="Proteomes" id="UP000239709"/>
    </source>
</evidence>
<dbReference type="PANTHER" id="PTHR43283:SF3">
    <property type="entry name" value="BETA-LACTAMASE FAMILY PROTEIN (AFU_ORTHOLOGUE AFUA_5G07500)"/>
    <property type="match status" value="1"/>
</dbReference>
<name>A0A2S0MJC3_9BURK</name>
<dbReference type="GO" id="GO:0016787">
    <property type="term" value="F:hydrolase activity"/>
    <property type="evidence" value="ECO:0007669"/>
    <property type="project" value="UniProtKB-KW"/>
</dbReference>
<reference evidence="2 3" key="1">
    <citation type="submission" date="2018-03" db="EMBL/GenBank/DDBJ databases">
        <title>Genome sequencing of Ottowia sp.</title>
        <authorList>
            <person name="Kim S.-J."/>
            <person name="Heo J."/>
            <person name="Kwon S.-W."/>
        </authorList>
    </citation>
    <scope>NUCLEOTIDE SEQUENCE [LARGE SCALE GENOMIC DNA]</scope>
    <source>
        <strain evidence="2 3">KADR8-3</strain>
    </source>
</reference>
<evidence type="ECO:0000313" key="2">
    <source>
        <dbReference type="EMBL" id="AVO35917.1"/>
    </source>
</evidence>
<dbReference type="RefSeq" id="WP_106704461.1">
    <property type="nucleotide sequence ID" value="NZ_CP027666.1"/>
</dbReference>
<dbReference type="InterPro" id="IPR001466">
    <property type="entry name" value="Beta-lactam-related"/>
</dbReference>
<dbReference type="AlphaFoldDB" id="A0A2S0MJC3"/>
<evidence type="ECO:0000259" key="1">
    <source>
        <dbReference type="Pfam" id="PF00144"/>
    </source>
</evidence>
<dbReference type="EMBL" id="CP027666">
    <property type="protein sequence ID" value="AVO35917.1"/>
    <property type="molecule type" value="Genomic_DNA"/>
</dbReference>
<keyword evidence="3" id="KW-1185">Reference proteome</keyword>
<dbReference type="Gene3D" id="3.40.710.10">
    <property type="entry name" value="DD-peptidase/beta-lactamase superfamily"/>
    <property type="match status" value="1"/>
</dbReference>
<dbReference type="Pfam" id="PF00144">
    <property type="entry name" value="Beta-lactamase"/>
    <property type="match status" value="1"/>
</dbReference>
<dbReference type="PANTHER" id="PTHR43283">
    <property type="entry name" value="BETA-LACTAMASE-RELATED"/>
    <property type="match status" value="1"/>
</dbReference>
<dbReference type="InterPro" id="IPR012338">
    <property type="entry name" value="Beta-lactam/transpept-like"/>
</dbReference>
<gene>
    <name evidence="2" type="ORF">C6570_01870</name>
</gene>
<keyword evidence="2" id="KW-0378">Hydrolase</keyword>
<feature type="domain" description="Beta-lactamase-related" evidence="1">
    <location>
        <begin position="22"/>
        <end position="383"/>
    </location>
</feature>
<dbReference type="KEGG" id="otk:C6570_01870"/>
<sequence length="399" mass="41762">MAQGAPAVARPSPDQAMAQRIDRTLALAVAQQRVVGAVVLVARDGLPVYQGAFGQADREARRAMTVATPFRLASMTKPIVTLAALRLAELGQIRLQAPVTDYLPDFRPRLADGSAPAITLQQLLLHTSGLGYGFEEGPGGAYARLGVSDGLDRATLTLQENLRRLAQAPLYFAPGTQWRYSLGIDVVGAVIERVTHRPLPQAVDALVLQPAALQGFAFSVPRRQRLATPYANGQPRPVRMTRDMRVPIPGAPGAPGSGVVFDPARAYSASAFPSGGGGMIGTAPGYLRLLEVLRAGGAPVLARAAPAGWMQPLVGPQAQTQGPGWGFGYGGAVLVDPVAAASPQSAGTLQWGGAYGHNWFIDPPQRLSVVMLTNTAFEGMNGALVTQLRDAVYGAAPAA</sequence>